<protein>
    <submittedName>
        <fullName evidence="4">SAM-dependent methyltransferase</fullName>
    </submittedName>
</protein>
<dbReference type="PANTHER" id="PTHR12049">
    <property type="entry name" value="PROTEIN ARGININE METHYLTRANSFERASE NDUFAF7, MITOCHONDRIAL"/>
    <property type="match status" value="1"/>
</dbReference>
<dbReference type="InterPro" id="IPR003788">
    <property type="entry name" value="NDUFAF7"/>
</dbReference>
<gene>
    <name evidence="4" type="ORF">ICHIAU1_05610</name>
</gene>
<keyword evidence="1 4" id="KW-0489">Methyltransferase</keyword>
<proteinExistence type="predicted"/>
<dbReference type="InterPro" id="IPR038375">
    <property type="entry name" value="NDUFAF7_sf"/>
</dbReference>
<sequence length="410" mass="44773">MSLPPIIQPVSPRGQDPLPQPDSEAQAHSQALCAKILAAIEAAGGWIPFTEFMGLALYAPALGYYSGGAHKFGAAGDFVTGPEMTPLFGRTLANTITPILAASKPHLTEAGAGTGKLAGNLLQALEAMDQLPERYDILELSAELAERQRQHLQAAVPHLMDRIHWLSSLPDRIEGVLVGNEVLDAMPIELVHWKDGHGQRLGVSLETVDDGIRFITTPGHTSPERAEHIRALASKYDWPDDYTTEIPEAGPAWIATLAQRMTQGALLLIDYGFPRHEFYHHERTGGTLMCHYRHRAHPEPFYWPGLQDITAHVDFTAIAEAGFDAGMDVTGYCTQAGWLMDAGLLDILATEQPADPAQTTPAWVRTQHAVQTLLSPAEMGEFFKVILLTKGLPATLRIPGFIRSDRSHTL</sequence>
<dbReference type="GO" id="GO:0035243">
    <property type="term" value="F:protein-arginine omega-N symmetric methyltransferase activity"/>
    <property type="evidence" value="ECO:0007669"/>
    <property type="project" value="TreeGrafter"/>
</dbReference>
<evidence type="ECO:0000256" key="1">
    <source>
        <dbReference type="ARBA" id="ARBA00022603"/>
    </source>
</evidence>
<dbReference type="Proteomes" id="UP000463961">
    <property type="component" value="Chromosome"/>
</dbReference>
<dbReference type="SUPFAM" id="SSF53335">
    <property type="entry name" value="S-adenosyl-L-methionine-dependent methyltransferases"/>
    <property type="match status" value="1"/>
</dbReference>
<evidence type="ECO:0000256" key="3">
    <source>
        <dbReference type="SAM" id="MobiDB-lite"/>
    </source>
</evidence>
<dbReference type="OrthoDB" id="9794208at2"/>
<dbReference type="Gene3D" id="3.40.50.12710">
    <property type="match status" value="1"/>
</dbReference>
<dbReference type="AlphaFoldDB" id="A0A679HY26"/>
<dbReference type="Pfam" id="PF02636">
    <property type="entry name" value="Methyltransf_28"/>
    <property type="match status" value="1"/>
</dbReference>
<accession>A0A679HY26</accession>
<feature type="region of interest" description="Disordered" evidence="3">
    <location>
        <begin position="1"/>
        <end position="25"/>
    </location>
</feature>
<evidence type="ECO:0000313" key="4">
    <source>
        <dbReference type="EMBL" id="BBU68278.1"/>
    </source>
</evidence>
<dbReference type="InterPro" id="IPR029063">
    <property type="entry name" value="SAM-dependent_MTases_sf"/>
</dbReference>
<reference evidence="5" key="1">
    <citation type="submission" date="2020-01" db="EMBL/GenBank/DDBJ databases">
        <title>Phosphoaccumulans saitamaens gen. nov., sp. nov., a polyphosphate accumulating bacterium isolated from surface river water.</title>
        <authorList>
            <person name="Watanabe K."/>
            <person name="Suda W."/>
        </authorList>
    </citation>
    <scope>NUCLEOTIDE SEQUENCE [LARGE SCALE GENOMIC DNA]</scope>
    <source>
        <strain evidence="5">ICHIAU1</strain>
    </source>
</reference>
<dbReference type="PANTHER" id="PTHR12049:SF7">
    <property type="entry name" value="PROTEIN ARGININE METHYLTRANSFERASE NDUFAF7, MITOCHONDRIAL"/>
    <property type="match status" value="1"/>
</dbReference>
<evidence type="ECO:0000256" key="2">
    <source>
        <dbReference type="ARBA" id="ARBA00022679"/>
    </source>
</evidence>
<dbReference type="RefSeq" id="WP_162048796.1">
    <property type="nucleotide sequence ID" value="NZ_AP019011.1"/>
</dbReference>
<dbReference type="EMBL" id="AP022345">
    <property type="protein sequence ID" value="BBU68278.1"/>
    <property type="molecule type" value="Genomic_DNA"/>
</dbReference>
<evidence type="ECO:0000313" key="5">
    <source>
        <dbReference type="Proteomes" id="UP000463961"/>
    </source>
</evidence>
<name>A0A679HY26_9RHOO</name>
<keyword evidence="5" id="KW-1185">Reference proteome</keyword>
<dbReference type="GO" id="GO:0032259">
    <property type="term" value="P:methylation"/>
    <property type="evidence" value="ECO:0007669"/>
    <property type="project" value="UniProtKB-KW"/>
</dbReference>
<organism evidence="4 5">
    <name type="scientific">Fluviibacter phosphoraccumulans</name>
    <dbReference type="NCBI Taxonomy" id="1751046"/>
    <lineage>
        <taxon>Bacteria</taxon>
        <taxon>Pseudomonadati</taxon>
        <taxon>Pseudomonadota</taxon>
        <taxon>Betaproteobacteria</taxon>
        <taxon>Rhodocyclales</taxon>
        <taxon>Fluviibacteraceae</taxon>
        <taxon>Fluviibacter</taxon>
    </lineage>
</organism>
<keyword evidence="2 4" id="KW-0808">Transferase</keyword>